<dbReference type="CDD" id="cd06166">
    <property type="entry name" value="Sortase_D_2"/>
    <property type="match status" value="1"/>
</dbReference>
<protein>
    <submittedName>
        <fullName evidence="3">Sortase family protein</fullName>
    </submittedName>
</protein>
<reference evidence="3" key="1">
    <citation type="submission" date="2013-03" db="EMBL/GenBank/DDBJ databases">
        <title>Draft genome sequence of the hydrogen-ethanol-producing anaerobic alkalithermophilic Caloramator celere.</title>
        <authorList>
            <person name="Ciranna A."/>
            <person name="Larjo A."/>
            <person name="Kivisto A."/>
            <person name="Santala V."/>
            <person name="Roos C."/>
            <person name="Karp M."/>
        </authorList>
    </citation>
    <scope>NUCLEOTIDE SEQUENCE [LARGE SCALE GENOMIC DNA]</scope>
    <source>
        <strain evidence="3">DSM 8682</strain>
    </source>
</reference>
<sequence>MKKLGILLIIIGISILAFVGIEQYMAYKEREALIETVVKSQEKRDYKENIKDQNSIQYNAKNPVGILEIPKINLVVPIVEGATQETLKNAVGHIEGTGRLGEINNNYCIAGHRSHTTGRFFNRLDEVEIGDQFTIKTKDKQFIFTVVNKMVVTPDKVEVLNPIEGKSLATLITCHPLYSNRQRLIVVGELKK</sequence>
<comment type="caution">
    <text evidence="3">The sequence shown here is derived from an EMBL/GenBank/DDBJ whole genome shotgun (WGS) entry which is preliminary data.</text>
</comment>
<keyword evidence="4" id="KW-1185">Reference proteome</keyword>
<feature type="active site" description="Proton donor/acceptor" evidence="2">
    <location>
        <position position="112"/>
    </location>
</feature>
<dbReference type="AlphaFoldDB" id="R7RTQ4"/>
<dbReference type="OrthoDB" id="154054at2"/>
<dbReference type="Pfam" id="PF04203">
    <property type="entry name" value="Sortase"/>
    <property type="match status" value="1"/>
</dbReference>
<dbReference type="RefSeq" id="WP_018663306.1">
    <property type="nucleotide sequence ID" value="NZ_HF952018.1"/>
</dbReference>
<dbReference type="GO" id="GO:0016787">
    <property type="term" value="F:hydrolase activity"/>
    <property type="evidence" value="ECO:0007669"/>
    <property type="project" value="UniProtKB-KW"/>
</dbReference>
<evidence type="ECO:0000256" key="2">
    <source>
        <dbReference type="PIRSR" id="PIRSR605754-1"/>
    </source>
</evidence>
<gene>
    <name evidence="3" type="ORF">TCEL_00885</name>
</gene>
<dbReference type="EMBL" id="CAVN010000099">
    <property type="protein sequence ID" value="CDF59419.1"/>
    <property type="molecule type" value="Genomic_DNA"/>
</dbReference>
<dbReference type="Proteomes" id="UP000014923">
    <property type="component" value="Unassembled WGS sequence"/>
</dbReference>
<dbReference type="SUPFAM" id="SSF63817">
    <property type="entry name" value="Sortase"/>
    <property type="match status" value="1"/>
</dbReference>
<organism evidence="3 4">
    <name type="scientific">Thermobrachium celere DSM 8682</name>
    <dbReference type="NCBI Taxonomy" id="941824"/>
    <lineage>
        <taxon>Bacteria</taxon>
        <taxon>Bacillati</taxon>
        <taxon>Bacillota</taxon>
        <taxon>Clostridia</taxon>
        <taxon>Eubacteriales</taxon>
        <taxon>Clostridiaceae</taxon>
        <taxon>Thermobrachium</taxon>
    </lineage>
</organism>
<dbReference type="eggNOG" id="COG3764">
    <property type="taxonomic scope" value="Bacteria"/>
</dbReference>
<dbReference type="NCBIfam" id="TIGR01076">
    <property type="entry name" value="sortase_fam"/>
    <property type="match status" value="1"/>
</dbReference>
<dbReference type="InterPro" id="IPR023365">
    <property type="entry name" value="Sortase_dom-sf"/>
</dbReference>
<dbReference type="InterPro" id="IPR005754">
    <property type="entry name" value="Sortase"/>
</dbReference>
<evidence type="ECO:0000313" key="4">
    <source>
        <dbReference type="Proteomes" id="UP000014923"/>
    </source>
</evidence>
<proteinExistence type="predicted"/>
<accession>R7RTQ4</accession>
<keyword evidence="1" id="KW-0378">Hydrolase</keyword>
<feature type="active site" description="Acyl-thioester intermediate" evidence="2">
    <location>
        <position position="174"/>
    </location>
</feature>
<evidence type="ECO:0000256" key="1">
    <source>
        <dbReference type="ARBA" id="ARBA00022801"/>
    </source>
</evidence>
<dbReference type="Gene3D" id="2.40.260.10">
    <property type="entry name" value="Sortase"/>
    <property type="match status" value="1"/>
</dbReference>
<name>R7RTQ4_9CLOT</name>
<evidence type="ECO:0000313" key="3">
    <source>
        <dbReference type="EMBL" id="CDF59419.1"/>
    </source>
</evidence>
<dbReference type="InterPro" id="IPR042000">
    <property type="entry name" value="Sortase_D_2"/>
</dbReference>
<dbReference type="HOGENOM" id="CLU_045680_8_1_9"/>